<feature type="transmembrane region" description="Helical" evidence="7">
    <location>
        <begin position="421"/>
        <end position="441"/>
    </location>
</feature>
<dbReference type="Gene3D" id="1.20.1250.20">
    <property type="entry name" value="MFS general substrate transporter like domains"/>
    <property type="match status" value="1"/>
</dbReference>
<dbReference type="RefSeq" id="XP_013261095.1">
    <property type="nucleotide sequence ID" value="XM_013405641.1"/>
</dbReference>
<dbReference type="OrthoDB" id="4139357at2759"/>
<comment type="subcellular location">
    <subcellularLocation>
        <location evidence="1">Membrane</location>
        <topology evidence="1">Multi-pass membrane protein</topology>
    </subcellularLocation>
</comment>
<dbReference type="InterPro" id="IPR036259">
    <property type="entry name" value="MFS_trans_sf"/>
</dbReference>
<feature type="transmembrane region" description="Helical" evidence="7">
    <location>
        <begin position="355"/>
        <end position="373"/>
    </location>
</feature>
<dbReference type="GO" id="GO:0016020">
    <property type="term" value="C:membrane"/>
    <property type="evidence" value="ECO:0007669"/>
    <property type="project" value="UniProtKB-SubCell"/>
</dbReference>
<feature type="transmembrane region" description="Helical" evidence="7">
    <location>
        <begin position="141"/>
        <end position="159"/>
    </location>
</feature>
<evidence type="ECO:0000256" key="1">
    <source>
        <dbReference type="ARBA" id="ARBA00004141"/>
    </source>
</evidence>
<feature type="transmembrane region" description="Helical" evidence="7">
    <location>
        <begin position="508"/>
        <end position="529"/>
    </location>
</feature>
<evidence type="ECO:0000256" key="3">
    <source>
        <dbReference type="ARBA" id="ARBA00022448"/>
    </source>
</evidence>
<dbReference type="Pfam" id="PF07690">
    <property type="entry name" value="MFS_1"/>
    <property type="match status" value="1"/>
</dbReference>
<dbReference type="HOGENOM" id="CLU_001265_52_2_1"/>
<keyword evidence="10" id="KW-1185">Reference proteome</keyword>
<comment type="similarity">
    <text evidence="2">Belongs to the major facilitator superfamily.</text>
</comment>
<dbReference type="VEuPathDB" id="FungiDB:A1O9_06431"/>
<protein>
    <recommendedName>
        <fullName evidence="8">Major facilitator superfamily (MFS) profile domain-containing protein</fullName>
    </recommendedName>
</protein>
<evidence type="ECO:0000256" key="5">
    <source>
        <dbReference type="ARBA" id="ARBA00022989"/>
    </source>
</evidence>
<organism evidence="9 10">
    <name type="scientific">Exophiala aquamarina CBS 119918</name>
    <dbReference type="NCBI Taxonomy" id="1182545"/>
    <lineage>
        <taxon>Eukaryota</taxon>
        <taxon>Fungi</taxon>
        <taxon>Dikarya</taxon>
        <taxon>Ascomycota</taxon>
        <taxon>Pezizomycotina</taxon>
        <taxon>Eurotiomycetes</taxon>
        <taxon>Chaetothyriomycetidae</taxon>
        <taxon>Chaetothyriales</taxon>
        <taxon>Herpotrichiellaceae</taxon>
        <taxon>Exophiala</taxon>
    </lineage>
</organism>
<dbReference type="FunFam" id="1.20.1250.20:FF:000171">
    <property type="entry name" value="MFS general substrate transporter"/>
    <property type="match status" value="1"/>
</dbReference>
<reference evidence="9 10" key="1">
    <citation type="submission" date="2013-03" db="EMBL/GenBank/DDBJ databases">
        <title>The Genome Sequence of Exophiala aquamarina CBS 119918.</title>
        <authorList>
            <consortium name="The Broad Institute Genomics Platform"/>
            <person name="Cuomo C."/>
            <person name="de Hoog S."/>
            <person name="Gorbushina A."/>
            <person name="Walker B."/>
            <person name="Young S.K."/>
            <person name="Zeng Q."/>
            <person name="Gargeya S."/>
            <person name="Fitzgerald M."/>
            <person name="Haas B."/>
            <person name="Abouelleil A."/>
            <person name="Allen A.W."/>
            <person name="Alvarado L."/>
            <person name="Arachchi H.M."/>
            <person name="Berlin A.M."/>
            <person name="Chapman S.B."/>
            <person name="Gainer-Dewar J."/>
            <person name="Goldberg J."/>
            <person name="Griggs A."/>
            <person name="Gujja S."/>
            <person name="Hansen M."/>
            <person name="Howarth C."/>
            <person name="Imamovic A."/>
            <person name="Ireland A."/>
            <person name="Larimer J."/>
            <person name="McCowan C."/>
            <person name="Murphy C."/>
            <person name="Pearson M."/>
            <person name="Poon T.W."/>
            <person name="Priest M."/>
            <person name="Roberts A."/>
            <person name="Saif S."/>
            <person name="Shea T."/>
            <person name="Sisk P."/>
            <person name="Sykes S."/>
            <person name="Wortman J."/>
            <person name="Nusbaum C."/>
            <person name="Birren B."/>
        </authorList>
    </citation>
    <scope>NUCLEOTIDE SEQUENCE [LARGE SCALE GENOMIC DNA]</scope>
    <source>
        <strain evidence="9 10">CBS 119918</strain>
    </source>
</reference>
<accession>A0A072PSK2</accession>
<evidence type="ECO:0000259" key="8">
    <source>
        <dbReference type="PROSITE" id="PS50850"/>
    </source>
</evidence>
<dbReference type="CDD" id="cd17316">
    <property type="entry name" value="MFS_SV2_like"/>
    <property type="match status" value="1"/>
</dbReference>
<feature type="transmembrane region" description="Helical" evidence="7">
    <location>
        <begin position="393"/>
        <end position="414"/>
    </location>
</feature>
<dbReference type="PANTHER" id="PTHR23511:SF5">
    <property type="entry name" value="MAJOR FACILITATOR-TYPE TRANSPORTER HXNZ-RELATED"/>
    <property type="match status" value="1"/>
</dbReference>
<dbReference type="InterPro" id="IPR020846">
    <property type="entry name" value="MFS_dom"/>
</dbReference>
<dbReference type="PROSITE" id="PS50850">
    <property type="entry name" value="MFS"/>
    <property type="match status" value="1"/>
</dbReference>
<keyword evidence="5 7" id="KW-1133">Transmembrane helix</keyword>
<feature type="transmembrane region" description="Helical" evidence="7">
    <location>
        <begin position="113"/>
        <end position="134"/>
    </location>
</feature>
<feature type="transmembrane region" description="Helical" evidence="7">
    <location>
        <begin position="447"/>
        <end position="468"/>
    </location>
</feature>
<feature type="transmembrane region" description="Helical" evidence="7">
    <location>
        <begin position="165"/>
        <end position="187"/>
    </location>
</feature>
<dbReference type="AlphaFoldDB" id="A0A072PSK2"/>
<dbReference type="EMBL" id="AMGV01000004">
    <property type="protein sequence ID" value="KEF58505.1"/>
    <property type="molecule type" value="Genomic_DNA"/>
</dbReference>
<keyword evidence="6 7" id="KW-0472">Membrane</keyword>
<dbReference type="PANTHER" id="PTHR23511">
    <property type="entry name" value="SYNAPTIC VESICLE GLYCOPROTEIN 2"/>
    <property type="match status" value="1"/>
</dbReference>
<evidence type="ECO:0000313" key="10">
    <source>
        <dbReference type="Proteomes" id="UP000027920"/>
    </source>
</evidence>
<evidence type="ECO:0000256" key="2">
    <source>
        <dbReference type="ARBA" id="ARBA00008335"/>
    </source>
</evidence>
<gene>
    <name evidence="9" type="ORF">A1O9_06431</name>
</gene>
<dbReference type="SUPFAM" id="SSF103473">
    <property type="entry name" value="MFS general substrate transporter"/>
    <property type="match status" value="1"/>
</dbReference>
<keyword evidence="4 7" id="KW-0812">Transmembrane</keyword>
<evidence type="ECO:0000256" key="6">
    <source>
        <dbReference type="ARBA" id="ARBA00023136"/>
    </source>
</evidence>
<dbReference type="Proteomes" id="UP000027920">
    <property type="component" value="Unassembled WGS sequence"/>
</dbReference>
<feature type="domain" description="Major facilitator superfamily (MFS) profile" evidence="8">
    <location>
        <begin position="73"/>
        <end position="532"/>
    </location>
</feature>
<feature type="transmembrane region" description="Helical" evidence="7">
    <location>
        <begin position="480"/>
        <end position="502"/>
    </location>
</feature>
<dbReference type="GeneID" id="25281348"/>
<feature type="transmembrane region" description="Helical" evidence="7">
    <location>
        <begin position="194"/>
        <end position="219"/>
    </location>
</feature>
<evidence type="ECO:0000256" key="4">
    <source>
        <dbReference type="ARBA" id="ARBA00022692"/>
    </source>
</evidence>
<dbReference type="GO" id="GO:0022857">
    <property type="term" value="F:transmembrane transporter activity"/>
    <property type="evidence" value="ECO:0007669"/>
    <property type="project" value="InterPro"/>
</dbReference>
<sequence length="537" mass="59299">MEAVEKKQELEIGTVPSKVDSVTAGTIEKLQDADDAANQEFYGNSISDSYRFKSELVNKCMEEIGFGRYQYELFVVTGFGWITDNFWSQGIGTIQPAVRLEFNDITRVAFSSIAYYVGLIFGASFWGISADFIGRKPAFNITLFIGGIFALAVGGIDNFPGFCVLWAIIGTAAGGNVPVDSMIFLEFVPGSHQYLLTALSAWWNFGQVIVSLIGWVFIANYTCPSDSTPETCRKADNMGWRYVMFTLGALALSFAMIRIFIFKMPESPRYLLSKNRDAEAVEAVNYVARCNGKPEPLTLAMFQQIDLDLGIVLNPEETGRQGLTRTQILKENLADFKSTNFKNLFATRKLAQHTTIIWLIWLTIGIAYPLYFNFLPTYLAQKFTDNSSFDETYRNYCIASTVGVVGPIAAAFAVQTKLGRRYMMGISAIITGVFLFSYTAARTPSANLAFTCISGLWGNFEYAVMYAFTPESYSAPQRGLGTGFAATLLRFGGLCASLIGTYSDFTVVPIYVSAGMWMAVGLIAFGLPFETQQHAAI</sequence>
<evidence type="ECO:0000256" key="7">
    <source>
        <dbReference type="SAM" id="Phobius"/>
    </source>
</evidence>
<keyword evidence="3" id="KW-0813">Transport</keyword>
<proteinExistence type="inferred from homology"/>
<evidence type="ECO:0000313" key="9">
    <source>
        <dbReference type="EMBL" id="KEF58505.1"/>
    </source>
</evidence>
<name>A0A072PSK2_9EURO</name>
<comment type="caution">
    <text evidence="9">The sequence shown here is derived from an EMBL/GenBank/DDBJ whole genome shotgun (WGS) entry which is preliminary data.</text>
</comment>
<dbReference type="InterPro" id="IPR011701">
    <property type="entry name" value="MFS"/>
</dbReference>
<feature type="transmembrane region" description="Helical" evidence="7">
    <location>
        <begin position="239"/>
        <end position="261"/>
    </location>
</feature>